<dbReference type="InterPro" id="IPR036237">
    <property type="entry name" value="Xyl_isomerase-like_sf"/>
</dbReference>
<dbReference type="EMBL" id="MK355212">
    <property type="protein sequence ID" value="QGJ83125.1"/>
    <property type="molecule type" value="Genomic_DNA"/>
</dbReference>
<dbReference type="Pfam" id="PF01261">
    <property type="entry name" value="AP_endonuc_2"/>
    <property type="match status" value="1"/>
</dbReference>
<name>A0A649UYR4_9BACT</name>
<dbReference type="InterPro" id="IPR006311">
    <property type="entry name" value="TAT_signal"/>
</dbReference>
<dbReference type="AlphaFoldDB" id="A0A649UYR4"/>
<dbReference type="SUPFAM" id="SSF51658">
    <property type="entry name" value="Xylose isomerase-like"/>
    <property type="match status" value="1"/>
</dbReference>
<keyword evidence="2" id="KW-0413">Isomerase</keyword>
<dbReference type="PANTHER" id="PTHR12110:SF41">
    <property type="entry name" value="INOSOSE DEHYDRATASE"/>
    <property type="match status" value="1"/>
</dbReference>
<dbReference type="PANTHER" id="PTHR12110">
    <property type="entry name" value="HYDROXYPYRUVATE ISOMERASE"/>
    <property type="match status" value="1"/>
</dbReference>
<dbReference type="InterPro" id="IPR050312">
    <property type="entry name" value="IolE/XylAMocC-like"/>
</dbReference>
<sequence>MTLQLFFVTNGSLSTEHRHNFSQLNHTTKMKRREFIKSSIASVAMLSVPSALASTAPATKKPKHKNSTIKHPAKADDFNVSMAGYTFVNFSLADTLKFMQSLDVHYLCIKDFHLPLNSTDQQIADFHRMLSDANVVGYAVGPIYMKSTQEVDRAFNYAKRVGVKMIVGVPNYELLDYVEQKVKETDIRLAIHMHGPDMPIYPDASDVWNNVKHRDARMGMCLDIGHNLRYGSDSIADLKRYSSRVFDIHLKDVTAPTKEGHAIELGRGIIDFPDFVKTLRKVGYKGALSLEYEKNMRNPFTEIAESIGYFRAVLHTTR</sequence>
<proteinExistence type="predicted"/>
<dbReference type="PROSITE" id="PS51318">
    <property type="entry name" value="TAT"/>
    <property type="match status" value="1"/>
</dbReference>
<dbReference type="InterPro" id="IPR013022">
    <property type="entry name" value="Xyl_isomerase-like_TIM-brl"/>
</dbReference>
<dbReference type="EC" id="5.3.1.5" evidence="2"/>
<dbReference type="GO" id="GO:0009045">
    <property type="term" value="F:xylose isomerase activity"/>
    <property type="evidence" value="ECO:0007669"/>
    <property type="project" value="UniProtKB-EC"/>
</dbReference>
<organism evidence="2">
    <name type="scientific">uncultured Proteiniphilum sp</name>
    <dbReference type="NCBI Taxonomy" id="497637"/>
    <lineage>
        <taxon>Bacteria</taxon>
        <taxon>Pseudomonadati</taxon>
        <taxon>Bacteroidota</taxon>
        <taxon>Bacteroidia</taxon>
        <taxon>Bacteroidales</taxon>
        <taxon>Dysgonomonadaceae</taxon>
        <taxon>Proteiniphilum</taxon>
        <taxon>environmental samples</taxon>
    </lineage>
</organism>
<reference evidence="2" key="1">
    <citation type="journal article" date="2019" name="Appl. Microbiol. Biotechnol.">
        <title>Identification and characterization of novel xylose isomerases from a Bos taurus fecal metagenome.</title>
        <authorList>
            <person name="Tang R."/>
            <person name="Ye P."/>
            <person name="Alper H.S."/>
            <person name="Liu Z."/>
            <person name="Zhao X."/>
            <person name="Bai F."/>
        </authorList>
    </citation>
    <scope>NUCLEOTIDE SEQUENCE</scope>
</reference>
<evidence type="ECO:0000313" key="2">
    <source>
        <dbReference type="EMBL" id="QGJ83125.1"/>
    </source>
</evidence>
<protein>
    <submittedName>
        <fullName evidence="2">Putative xylose isomerase</fullName>
        <ecNumber evidence="2">5.3.1.5</ecNumber>
    </submittedName>
</protein>
<evidence type="ECO:0000259" key="1">
    <source>
        <dbReference type="Pfam" id="PF01261"/>
    </source>
</evidence>
<feature type="domain" description="Xylose isomerase-like TIM barrel" evidence="1">
    <location>
        <begin position="146"/>
        <end position="312"/>
    </location>
</feature>
<accession>A0A649UYR4</accession>
<dbReference type="Gene3D" id="3.20.20.150">
    <property type="entry name" value="Divalent-metal-dependent TIM barrel enzymes"/>
    <property type="match status" value="1"/>
</dbReference>